<name>A0A1G5RZY6_9FIRM</name>
<dbReference type="OrthoDB" id="9784786at2"/>
<dbReference type="SUPFAM" id="SSF89562">
    <property type="entry name" value="RraA-like"/>
    <property type="match status" value="1"/>
</dbReference>
<accession>A0A1G5RZY6</accession>
<evidence type="ECO:0000313" key="15">
    <source>
        <dbReference type="Proteomes" id="UP000199208"/>
    </source>
</evidence>
<dbReference type="PANTHER" id="PTHR33254:SF4">
    <property type="entry name" value="4-HYDROXY-4-METHYL-2-OXOGLUTARATE ALDOLASE 3-RELATED"/>
    <property type="match status" value="1"/>
</dbReference>
<keyword evidence="13" id="KW-0460">Magnesium</keyword>
<keyword evidence="13" id="KW-0479">Metal-binding</keyword>
<evidence type="ECO:0000256" key="12">
    <source>
        <dbReference type="ARBA" id="ARBA00047973"/>
    </source>
</evidence>
<dbReference type="InterPro" id="IPR005493">
    <property type="entry name" value="RraA/RraA-like"/>
</dbReference>
<protein>
    <recommendedName>
        <fullName evidence="7">Putative 4-hydroxy-4-methyl-2-oxoglutarate aldolase</fullName>
        <ecNumber evidence="6">4.1.1.112</ecNumber>
        <ecNumber evidence="5">4.1.3.17</ecNumber>
    </recommendedName>
    <alternativeName>
        <fullName evidence="11">Oxaloacetate decarboxylase</fullName>
    </alternativeName>
    <alternativeName>
        <fullName evidence="9">Regulator of ribonuclease activity homolog</fullName>
    </alternativeName>
    <alternativeName>
        <fullName evidence="10">RraA-like protein</fullName>
    </alternativeName>
</protein>
<evidence type="ECO:0000256" key="7">
    <source>
        <dbReference type="ARBA" id="ARBA00016549"/>
    </source>
</evidence>
<feature type="binding site" evidence="13">
    <location>
        <position position="104"/>
    </location>
    <ligand>
        <name>substrate</name>
    </ligand>
</feature>
<gene>
    <name evidence="14" type="ORF">SAMN03080599_01897</name>
</gene>
<comment type="cofactor">
    <cofactor evidence="2">
        <name>a divalent metal cation</name>
        <dbReference type="ChEBI" id="CHEBI:60240"/>
    </cofactor>
</comment>
<evidence type="ECO:0000313" key="14">
    <source>
        <dbReference type="EMBL" id="SCZ79682.1"/>
    </source>
</evidence>
<evidence type="ECO:0000256" key="1">
    <source>
        <dbReference type="ARBA" id="ARBA00001342"/>
    </source>
</evidence>
<comment type="catalytic activity">
    <reaction evidence="12">
        <text>oxaloacetate + H(+) = pyruvate + CO2</text>
        <dbReference type="Rhea" id="RHEA:15641"/>
        <dbReference type="ChEBI" id="CHEBI:15361"/>
        <dbReference type="ChEBI" id="CHEBI:15378"/>
        <dbReference type="ChEBI" id="CHEBI:16452"/>
        <dbReference type="ChEBI" id="CHEBI:16526"/>
        <dbReference type="EC" id="4.1.1.112"/>
    </reaction>
</comment>
<reference evidence="14 15" key="1">
    <citation type="submission" date="2016-10" db="EMBL/GenBank/DDBJ databases">
        <authorList>
            <person name="de Groot N.N."/>
        </authorList>
    </citation>
    <scope>NUCLEOTIDE SEQUENCE [LARGE SCALE GENOMIC DNA]</scope>
    <source>
        <strain evidence="14 15">DSM 2784</strain>
    </source>
</reference>
<dbReference type="Gene3D" id="3.50.30.40">
    <property type="entry name" value="Ribonuclease E inhibitor RraA/RraA-like"/>
    <property type="match status" value="1"/>
</dbReference>
<comment type="subunit">
    <text evidence="4">Homotrimer.</text>
</comment>
<evidence type="ECO:0000256" key="6">
    <source>
        <dbReference type="ARBA" id="ARBA00012947"/>
    </source>
</evidence>
<dbReference type="EC" id="4.1.3.17" evidence="5"/>
<sequence>MTTKEMLGKFSTAELADAMRGENVMDVEIRPIHFNMKMAGPAFTIHLPFENGKKTMDAVLEAPQGSVIVISTSHTKHRAVWGDVRTTMALRQGVSGVVVDGPIRDVNRITEMGLPVFYRYISPASYHDSELGEIQVPVECGGLNIRPGDYIAGDENGVVVIPAEQLETVYAAAERKWEADHQLKAQIVAEAR</sequence>
<dbReference type="EC" id="4.1.1.112" evidence="6"/>
<evidence type="ECO:0000256" key="8">
    <source>
        <dbReference type="ARBA" id="ARBA00025046"/>
    </source>
</evidence>
<evidence type="ECO:0000256" key="3">
    <source>
        <dbReference type="ARBA" id="ARBA00008621"/>
    </source>
</evidence>
<evidence type="ECO:0000256" key="13">
    <source>
        <dbReference type="PIRSR" id="PIRSR605493-1"/>
    </source>
</evidence>
<comment type="similarity">
    <text evidence="3">Belongs to the class II aldolase/RraA-like family.</text>
</comment>
<evidence type="ECO:0000256" key="4">
    <source>
        <dbReference type="ARBA" id="ARBA00011233"/>
    </source>
</evidence>
<dbReference type="GO" id="GO:0046872">
    <property type="term" value="F:metal ion binding"/>
    <property type="evidence" value="ECO:0007669"/>
    <property type="project" value="UniProtKB-KW"/>
</dbReference>
<evidence type="ECO:0000256" key="2">
    <source>
        <dbReference type="ARBA" id="ARBA00001968"/>
    </source>
</evidence>
<dbReference type="AlphaFoldDB" id="A0A1G5RZY6"/>
<dbReference type="GO" id="GO:0047443">
    <property type="term" value="F:4-hydroxy-4-methyl-2-oxoglutarate aldolase activity"/>
    <property type="evidence" value="ECO:0007669"/>
    <property type="project" value="UniProtKB-EC"/>
</dbReference>
<dbReference type="Proteomes" id="UP000199208">
    <property type="component" value="Unassembled WGS sequence"/>
</dbReference>
<dbReference type="EMBL" id="FMWL01000008">
    <property type="protein sequence ID" value="SCZ79682.1"/>
    <property type="molecule type" value="Genomic_DNA"/>
</dbReference>
<comment type="cofactor">
    <cofactor evidence="13">
        <name>Mg(2+)</name>
        <dbReference type="ChEBI" id="CHEBI:18420"/>
    </cofactor>
</comment>
<evidence type="ECO:0000256" key="10">
    <source>
        <dbReference type="ARBA" id="ARBA00030169"/>
    </source>
</evidence>
<organism evidence="14 15">
    <name type="scientific">Acidaminobacter hydrogenoformans DSM 2784</name>
    <dbReference type="NCBI Taxonomy" id="1120920"/>
    <lineage>
        <taxon>Bacteria</taxon>
        <taxon>Bacillati</taxon>
        <taxon>Bacillota</taxon>
        <taxon>Clostridia</taxon>
        <taxon>Peptostreptococcales</taxon>
        <taxon>Acidaminobacteraceae</taxon>
        <taxon>Acidaminobacter</taxon>
    </lineage>
</organism>
<comment type="function">
    <text evidence="8">Catalyzes the aldol cleavage of 4-hydroxy-4-methyl-2-oxoglutarate (HMG) into 2 molecules of pyruvate. Also contains a secondary oxaloacetate (OAA) decarboxylase activity due to the common pyruvate enolate transition state formed following C-C bond cleavage in the retro-aldol and decarboxylation reactions.</text>
</comment>
<evidence type="ECO:0000256" key="5">
    <source>
        <dbReference type="ARBA" id="ARBA00012213"/>
    </source>
</evidence>
<dbReference type="InterPro" id="IPR036704">
    <property type="entry name" value="RraA/RraA-like_sf"/>
</dbReference>
<dbReference type="Pfam" id="PF03737">
    <property type="entry name" value="RraA-like"/>
    <property type="match status" value="1"/>
</dbReference>
<feature type="binding site" evidence="13">
    <location>
        <position position="105"/>
    </location>
    <ligand>
        <name>Mg(2+)</name>
        <dbReference type="ChEBI" id="CHEBI:18420"/>
    </ligand>
</feature>
<dbReference type="STRING" id="1120920.SAMN03080599_01897"/>
<keyword evidence="15" id="KW-1185">Reference proteome</keyword>
<evidence type="ECO:0000256" key="11">
    <source>
        <dbReference type="ARBA" id="ARBA00032305"/>
    </source>
</evidence>
<dbReference type="RefSeq" id="WP_092590844.1">
    <property type="nucleotide sequence ID" value="NZ_FMWL01000008.1"/>
</dbReference>
<comment type="catalytic activity">
    <reaction evidence="1">
        <text>4-hydroxy-4-methyl-2-oxoglutarate = 2 pyruvate</text>
        <dbReference type="Rhea" id="RHEA:22748"/>
        <dbReference type="ChEBI" id="CHEBI:15361"/>
        <dbReference type="ChEBI" id="CHEBI:58276"/>
        <dbReference type="EC" id="4.1.3.17"/>
    </reaction>
</comment>
<dbReference type="GO" id="GO:0008948">
    <property type="term" value="F:oxaloacetate decarboxylase activity"/>
    <property type="evidence" value="ECO:0007669"/>
    <property type="project" value="UniProtKB-EC"/>
</dbReference>
<proteinExistence type="inferred from homology"/>
<dbReference type="PANTHER" id="PTHR33254">
    <property type="entry name" value="4-HYDROXY-4-METHYL-2-OXOGLUTARATE ALDOLASE 3-RELATED"/>
    <property type="match status" value="1"/>
</dbReference>
<evidence type="ECO:0000256" key="9">
    <source>
        <dbReference type="ARBA" id="ARBA00029596"/>
    </source>
</evidence>
<dbReference type="CDD" id="cd16841">
    <property type="entry name" value="RraA_family"/>
    <property type="match status" value="1"/>
</dbReference>